<dbReference type="AlphaFoldDB" id="A0A810N9V7"/>
<dbReference type="PANTHER" id="PTHR10204">
    <property type="entry name" value="NAD P H OXIDOREDUCTASE-RELATED"/>
    <property type="match status" value="1"/>
</dbReference>
<evidence type="ECO:0000313" key="4">
    <source>
        <dbReference type="EMBL" id="BCJ68353.1"/>
    </source>
</evidence>
<gene>
    <name evidence="4" type="ORF">Prubr_53740</name>
</gene>
<dbReference type="EMBL" id="AP023359">
    <property type="protein sequence ID" value="BCJ68353.1"/>
    <property type="molecule type" value="Genomic_DNA"/>
</dbReference>
<evidence type="ECO:0000256" key="2">
    <source>
        <dbReference type="ARBA" id="ARBA00023002"/>
    </source>
</evidence>
<dbReference type="InterPro" id="IPR051545">
    <property type="entry name" value="NAD(P)H_dehydrogenase_qn"/>
</dbReference>
<evidence type="ECO:0000313" key="5">
    <source>
        <dbReference type="Proteomes" id="UP000680866"/>
    </source>
</evidence>
<dbReference type="GO" id="GO:0003955">
    <property type="term" value="F:NAD(P)H dehydrogenase (quinone) activity"/>
    <property type="evidence" value="ECO:0007669"/>
    <property type="project" value="TreeGrafter"/>
</dbReference>
<accession>A0A810N9V7</accession>
<dbReference type="GO" id="GO:0005829">
    <property type="term" value="C:cytosol"/>
    <property type="evidence" value="ECO:0007669"/>
    <property type="project" value="TreeGrafter"/>
</dbReference>
<comment type="similarity">
    <text evidence="1">Belongs to the NAD(P)H dehydrogenase (quinone) family.</text>
</comment>
<dbReference type="Pfam" id="PF02525">
    <property type="entry name" value="Flavodoxin_2"/>
    <property type="match status" value="1"/>
</dbReference>
<protein>
    <submittedName>
        <fullName evidence="4">NAD(P)H dehydrogenase</fullName>
    </submittedName>
</protein>
<evidence type="ECO:0000259" key="3">
    <source>
        <dbReference type="Pfam" id="PF02525"/>
    </source>
</evidence>
<reference evidence="4" key="1">
    <citation type="submission" date="2020-08" db="EMBL/GenBank/DDBJ databases">
        <title>Whole genome shotgun sequence of Polymorphospora rubra NBRC 101157.</title>
        <authorList>
            <person name="Komaki H."/>
            <person name="Tamura T."/>
        </authorList>
    </citation>
    <scope>NUCLEOTIDE SEQUENCE</scope>
    <source>
        <strain evidence="4">NBRC 101157</strain>
    </source>
</reference>
<dbReference type="Gene3D" id="3.40.50.360">
    <property type="match status" value="1"/>
</dbReference>
<keyword evidence="2" id="KW-0560">Oxidoreductase</keyword>
<evidence type="ECO:0000256" key="1">
    <source>
        <dbReference type="ARBA" id="ARBA00006252"/>
    </source>
</evidence>
<proteinExistence type="inferred from homology"/>
<feature type="domain" description="Flavodoxin-like fold" evidence="3">
    <location>
        <begin position="1"/>
        <end position="174"/>
    </location>
</feature>
<dbReference type="PANTHER" id="PTHR10204:SF34">
    <property type="entry name" value="NAD(P)H DEHYDROGENASE [QUINONE] 1 ISOFORM 1"/>
    <property type="match status" value="1"/>
</dbReference>
<sequence>MHTLIVVVHPDETSLTHQVVDRLVTGLAPLSTAVADLAAEKFDPRFTLDDHLAYNGARGLPADVLDEQQRLERAQHLVVVFPVYWWSMPAQLKGWFDRVFADGFAYRSTAAGVAPALQWLTMHFVPIAATRAEPFARRGYESALRTQLEHGIVDYCGGVRGTFALINGSQGTTPLAMVDAAVGRVIDKIRTDPRALGRHERAREV</sequence>
<dbReference type="InterPro" id="IPR003680">
    <property type="entry name" value="Flavodoxin_fold"/>
</dbReference>
<dbReference type="InterPro" id="IPR029039">
    <property type="entry name" value="Flavoprotein-like_sf"/>
</dbReference>
<organism evidence="4 5">
    <name type="scientific">Polymorphospora rubra</name>
    <dbReference type="NCBI Taxonomy" id="338584"/>
    <lineage>
        <taxon>Bacteria</taxon>
        <taxon>Bacillati</taxon>
        <taxon>Actinomycetota</taxon>
        <taxon>Actinomycetes</taxon>
        <taxon>Micromonosporales</taxon>
        <taxon>Micromonosporaceae</taxon>
        <taxon>Polymorphospora</taxon>
    </lineage>
</organism>
<keyword evidence="5" id="KW-1185">Reference proteome</keyword>
<name>A0A810N9V7_9ACTN</name>
<dbReference type="KEGG" id="pry:Prubr_53740"/>
<dbReference type="SUPFAM" id="SSF52218">
    <property type="entry name" value="Flavoproteins"/>
    <property type="match status" value="1"/>
</dbReference>
<dbReference type="RefSeq" id="WP_212817610.1">
    <property type="nucleotide sequence ID" value="NZ_AP023359.1"/>
</dbReference>
<dbReference type="Proteomes" id="UP000680866">
    <property type="component" value="Chromosome"/>
</dbReference>